<dbReference type="Pfam" id="PF07690">
    <property type="entry name" value="MFS_1"/>
    <property type="match status" value="1"/>
</dbReference>
<comment type="subcellular location">
    <subcellularLocation>
        <location evidence="1">Membrane</location>
        <topology evidence="1">Multi-pass membrane protein</topology>
    </subcellularLocation>
</comment>
<feature type="transmembrane region" description="Helical" evidence="6">
    <location>
        <begin position="238"/>
        <end position="258"/>
    </location>
</feature>
<protein>
    <submittedName>
        <fullName evidence="8">MFS transporter</fullName>
    </submittedName>
</protein>
<feature type="domain" description="Major facilitator superfamily (MFS) profile" evidence="7">
    <location>
        <begin position="13"/>
        <end position="418"/>
    </location>
</feature>
<dbReference type="SUPFAM" id="SSF103473">
    <property type="entry name" value="MFS general substrate transporter"/>
    <property type="match status" value="1"/>
</dbReference>
<feature type="transmembrane region" description="Helical" evidence="6">
    <location>
        <begin position="359"/>
        <end position="385"/>
    </location>
</feature>
<keyword evidence="3 6" id="KW-0812">Transmembrane</keyword>
<dbReference type="PROSITE" id="PS50850">
    <property type="entry name" value="MFS"/>
    <property type="match status" value="1"/>
</dbReference>
<feature type="transmembrane region" description="Helical" evidence="6">
    <location>
        <begin position="306"/>
        <end position="339"/>
    </location>
</feature>
<sequence length="427" mass="45529">MERAVMKKVRWRLLPFLVACYLLALIDRTNVGMASLQMSADIGLTKVQFGFGASLFFVSYFALEVPSNLALERFGARRWIARIMITWGLVSAATALVTGPTSFYALRLILGAAEAGFFPGIVLYLTYWMPSAYRGRVLAMFAVGIPVASFISSPLSGALLSLDGALGLQGWQWLFIVEGLPATVLGVACLFWLSDRPDQARWLTDDERAWLRQALTPANAPVAGPTVSKWALLKRPQFWALVLACCGASASGSVLGVWQPQFLKSFGLTDFATGLVNSIPYGVATIAMVLWGYSSDRQNERGWHTAIPLLLIALSALLISLSSGLVMVVVLLTGALAGAYCFKGPFWSLASGWLKPSEAAVGIAAINATSNLIGGAIMVNLYGWVYDATHSYALALAPLAALAVASALSILAVARSAQTAALAPAKI</sequence>
<dbReference type="InterPro" id="IPR020846">
    <property type="entry name" value="MFS_dom"/>
</dbReference>
<evidence type="ECO:0000256" key="5">
    <source>
        <dbReference type="ARBA" id="ARBA00023136"/>
    </source>
</evidence>
<proteinExistence type="predicted"/>
<evidence type="ECO:0000256" key="3">
    <source>
        <dbReference type="ARBA" id="ARBA00022692"/>
    </source>
</evidence>
<dbReference type="PANTHER" id="PTHR43791:SF36">
    <property type="entry name" value="TRANSPORTER, PUTATIVE (AFU_ORTHOLOGUE AFUA_6G08340)-RELATED"/>
    <property type="match status" value="1"/>
</dbReference>
<keyword evidence="9" id="KW-1185">Reference proteome</keyword>
<evidence type="ECO:0000259" key="7">
    <source>
        <dbReference type="PROSITE" id="PS50850"/>
    </source>
</evidence>
<feature type="transmembrane region" description="Helical" evidence="6">
    <location>
        <begin position="79"/>
        <end position="98"/>
    </location>
</feature>
<feature type="transmembrane region" description="Helical" evidence="6">
    <location>
        <begin position="171"/>
        <end position="193"/>
    </location>
</feature>
<dbReference type="InterPro" id="IPR036259">
    <property type="entry name" value="MFS_trans_sf"/>
</dbReference>
<evidence type="ECO:0000256" key="4">
    <source>
        <dbReference type="ARBA" id="ARBA00022989"/>
    </source>
</evidence>
<dbReference type="PANTHER" id="PTHR43791">
    <property type="entry name" value="PERMEASE-RELATED"/>
    <property type="match status" value="1"/>
</dbReference>
<dbReference type="Gene3D" id="1.20.1250.20">
    <property type="entry name" value="MFS general substrate transporter like domains"/>
    <property type="match status" value="2"/>
</dbReference>
<dbReference type="Proteomes" id="UP000753724">
    <property type="component" value="Unassembled WGS sequence"/>
</dbReference>
<evidence type="ECO:0000256" key="2">
    <source>
        <dbReference type="ARBA" id="ARBA00022448"/>
    </source>
</evidence>
<reference evidence="9" key="1">
    <citation type="submission" date="2020-01" db="EMBL/GenBank/DDBJ databases">
        <title>Sphingomonas sp. strain CSW-10.</title>
        <authorList>
            <person name="Chen W.-M."/>
        </authorList>
    </citation>
    <scope>NUCLEOTIDE SEQUENCE [LARGE SCALE GENOMIC DNA]</scope>
    <source>
        <strain evidence="9">FSY-8</strain>
    </source>
</reference>
<gene>
    <name evidence="8" type="ORF">GTZ99_00850</name>
</gene>
<keyword evidence="5 6" id="KW-0472">Membrane</keyword>
<dbReference type="EMBL" id="JAAAPO010000001">
    <property type="protein sequence ID" value="NBC35102.1"/>
    <property type="molecule type" value="Genomic_DNA"/>
</dbReference>
<dbReference type="InterPro" id="IPR011701">
    <property type="entry name" value="MFS"/>
</dbReference>
<comment type="caution">
    <text evidence="8">The sequence shown here is derived from an EMBL/GenBank/DDBJ whole genome shotgun (WGS) entry which is preliminary data.</text>
</comment>
<feature type="transmembrane region" description="Helical" evidence="6">
    <location>
        <begin position="49"/>
        <end position="67"/>
    </location>
</feature>
<name>A0ABW9X9B2_9SPHN</name>
<evidence type="ECO:0000313" key="8">
    <source>
        <dbReference type="EMBL" id="NBC35102.1"/>
    </source>
</evidence>
<evidence type="ECO:0000256" key="6">
    <source>
        <dbReference type="SAM" id="Phobius"/>
    </source>
</evidence>
<keyword evidence="4 6" id="KW-1133">Transmembrane helix</keyword>
<dbReference type="CDD" id="cd17319">
    <property type="entry name" value="MFS_ExuT_GudP_like"/>
    <property type="match status" value="1"/>
</dbReference>
<feature type="transmembrane region" description="Helical" evidence="6">
    <location>
        <begin position="392"/>
        <end position="414"/>
    </location>
</feature>
<evidence type="ECO:0000313" key="9">
    <source>
        <dbReference type="Proteomes" id="UP000753724"/>
    </source>
</evidence>
<organism evidence="8 9">
    <name type="scientific">Novosphingobium ovatum</name>
    <dbReference type="NCBI Taxonomy" id="1908523"/>
    <lineage>
        <taxon>Bacteria</taxon>
        <taxon>Pseudomonadati</taxon>
        <taxon>Pseudomonadota</taxon>
        <taxon>Alphaproteobacteria</taxon>
        <taxon>Sphingomonadales</taxon>
        <taxon>Sphingomonadaceae</taxon>
        <taxon>Novosphingobium</taxon>
    </lineage>
</organism>
<feature type="transmembrane region" description="Helical" evidence="6">
    <location>
        <begin position="104"/>
        <end position="125"/>
    </location>
</feature>
<keyword evidence="2" id="KW-0813">Transport</keyword>
<feature type="transmembrane region" description="Helical" evidence="6">
    <location>
        <begin position="137"/>
        <end position="159"/>
    </location>
</feature>
<evidence type="ECO:0000256" key="1">
    <source>
        <dbReference type="ARBA" id="ARBA00004141"/>
    </source>
</evidence>
<accession>A0ABW9X9B2</accession>
<feature type="transmembrane region" description="Helical" evidence="6">
    <location>
        <begin position="278"/>
        <end position="294"/>
    </location>
</feature>